<dbReference type="OrthoDB" id="276323at2759"/>
<feature type="region of interest" description="Disordered" evidence="2">
    <location>
        <begin position="497"/>
        <end position="524"/>
    </location>
</feature>
<keyword evidence="4" id="KW-1185">Reference proteome</keyword>
<dbReference type="InterPro" id="IPR008862">
    <property type="entry name" value="Tcp11"/>
</dbReference>
<dbReference type="EMBL" id="KN833062">
    <property type="protein sequence ID" value="KIM74335.1"/>
    <property type="molecule type" value="Genomic_DNA"/>
</dbReference>
<reference evidence="4" key="2">
    <citation type="submission" date="2015-01" db="EMBL/GenBank/DDBJ databases">
        <title>Evolutionary Origins and Diversification of the Mycorrhizal Mutualists.</title>
        <authorList>
            <consortium name="DOE Joint Genome Institute"/>
            <consortium name="Mycorrhizal Genomics Consortium"/>
            <person name="Kohler A."/>
            <person name="Kuo A."/>
            <person name="Nagy L.G."/>
            <person name="Floudas D."/>
            <person name="Copeland A."/>
            <person name="Barry K.W."/>
            <person name="Cichocki N."/>
            <person name="Veneault-Fourrey C."/>
            <person name="LaButti K."/>
            <person name="Lindquist E.A."/>
            <person name="Lipzen A."/>
            <person name="Lundell T."/>
            <person name="Morin E."/>
            <person name="Murat C."/>
            <person name="Riley R."/>
            <person name="Ohm R."/>
            <person name="Sun H."/>
            <person name="Tunlid A."/>
            <person name="Henrissat B."/>
            <person name="Grigoriev I.V."/>
            <person name="Hibbett D.S."/>
            <person name="Martin F."/>
        </authorList>
    </citation>
    <scope>NUCLEOTIDE SEQUENCE [LARGE SCALE GENOMIC DNA]</scope>
    <source>
        <strain evidence="4">F 1598</strain>
    </source>
</reference>
<dbReference type="AlphaFoldDB" id="A0A0C3EP24"/>
<evidence type="ECO:0000256" key="2">
    <source>
        <dbReference type="SAM" id="MobiDB-lite"/>
    </source>
</evidence>
<dbReference type="GO" id="GO:0007165">
    <property type="term" value="P:signal transduction"/>
    <property type="evidence" value="ECO:0007669"/>
    <property type="project" value="TreeGrafter"/>
</dbReference>
<organism evidence="3 4">
    <name type="scientific">Piloderma croceum (strain F 1598)</name>
    <dbReference type="NCBI Taxonomy" id="765440"/>
    <lineage>
        <taxon>Eukaryota</taxon>
        <taxon>Fungi</taxon>
        <taxon>Dikarya</taxon>
        <taxon>Basidiomycota</taxon>
        <taxon>Agaricomycotina</taxon>
        <taxon>Agaricomycetes</taxon>
        <taxon>Agaricomycetidae</taxon>
        <taxon>Atheliales</taxon>
        <taxon>Atheliaceae</taxon>
        <taxon>Piloderma</taxon>
    </lineage>
</organism>
<evidence type="ECO:0000313" key="3">
    <source>
        <dbReference type="EMBL" id="KIM74335.1"/>
    </source>
</evidence>
<dbReference type="Proteomes" id="UP000054166">
    <property type="component" value="Unassembled WGS sequence"/>
</dbReference>
<feature type="region of interest" description="Disordered" evidence="2">
    <location>
        <begin position="436"/>
        <end position="459"/>
    </location>
</feature>
<dbReference type="HOGENOM" id="CLU_011749_0_0_1"/>
<accession>A0A0C3EP24</accession>
<dbReference type="Pfam" id="PF05794">
    <property type="entry name" value="Tcp11"/>
    <property type="match status" value="1"/>
</dbReference>
<feature type="compositionally biased region" description="Low complexity" evidence="2">
    <location>
        <begin position="438"/>
        <end position="448"/>
    </location>
</feature>
<name>A0A0C3EP24_PILCF</name>
<proteinExistence type="inferred from homology"/>
<dbReference type="STRING" id="765440.A0A0C3EP24"/>
<evidence type="ECO:0000313" key="4">
    <source>
        <dbReference type="Proteomes" id="UP000054166"/>
    </source>
</evidence>
<feature type="region of interest" description="Disordered" evidence="2">
    <location>
        <begin position="1"/>
        <end position="26"/>
    </location>
</feature>
<reference evidence="3 4" key="1">
    <citation type="submission" date="2014-04" db="EMBL/GenBank/DDBJ databases">
        <authorList>
            <consortium name="DOE Joint Genome Institute"/>
            <person name="Kuo A."/>
            <person name="Tarkka M."/>
            <person name="Buscot F."/>
            <person name="Kohler A."/>
            <person name="Nagy L.G."/>
            <person name="Floudas D."/>
            <person name="Copeland A."/>
            <person name="Barry K.W."/>
            <person name="Cichocki N."/>
            <person name="Veneault-Fourrey C."/>
            <person name="LaButti K."/>
            <person name="Lindquist E.A."/>
            <person name="Lipzen A."/>
            <person name="Lundell T."/>
            <person name="Morin E."/>
            <person name="Murat C."/>
            <person name="Sun H."/>
            <person name="Tunlid A."/>
            <person name="Henrissat B."/>
            <person name="Grigoriev I.V."/>
            <person name="Hibbett D.S."/>
            <person name="Martin F."/>
            <person name="Nordberg H.P."/>
            <person name="Cantor M.N."/>
            <person name="Hua S.X."/>
        </authorList>
    </citation>
    <scope>NUCLEOTIDE SEQUENCE [LARGE SCALE GENOMIC DNA]</scope>
    <source>
        <strain evidence="3 4">F 1598</strain>
    </source>
</reference>
<dbReference type="InParanoid" id="A0A0C3EP24"/>
<sequence>MEGLDDPAPLDASRTATHHKGDNITVVIPPNSTTSSLFKSIDTLVLPQELIDILNHTYFLHILATEPTKVLPPGKSLLSVLSHAHSANGHTEGSAPSLQDRVEDMVHKAFWNEAVESLSNPEPSIQLARLKYLYNDLWTSLTPLLPAGHPVLVTLSSQLSPTSSPLFSAITHLREVLTSLRERCAPARDPYIDSLLTRLKEPPPDNPPPVALARLVVDTVKSTIDLSKAMKDDLSQFVLGSMGEKQLKVLIAQQARTQERSVLLGLWRPEDIQKSWSAWIADIHPPYGSADTSQTGRDKFISRLIQALGAMSPVMCSLPTKPIPPGDPNIQEAEPVESLNSFPPPFFFVTPSLLYIQNLLQALVITASLRSLTRLPAASVSPSTNGTGADFMQRIWALLTAEISEDTNEQDSNQSSTKLVNLADEVVRARNLAMRLESSPSPSSPGSSATSHIDAGEEKSLRSAVERTLQPLDPVFVLLQKRLLGALADRLIQPSGGAEAATIPERMQTGRYKEGERTGKRPRMMLDPEDMRRSEQEHMTEKEKSLVVKGLEDPVLVVAIGEALGKIRDCVRWVEEAWEDLVESGDGGSASG</sequence>
<gene>
    <name evidence="3" type="ORF">PILCRDRAFT_80202</name>
</gene>
<protein>
    <submittedName>
        <fullName evidence="3">Uncharacterized protein</fullName>
    </submittedName>
</protein>
<feature type="compositionally biased region" description="Basic and acidic residues" evidence="2">
    <location>
        <begin position="511"/>
        <end position="524"/>
    </location>
</feature>
<evidence type="ECO:0000256" key="1">
    <source>
        <dbReference type="ARBA" id="ARBA00010954"/>
    </source>
</evidence>
<dbReference type="PANTHER" id="PTHR12832">
    <property type="entry name" value="TESTIS-SPECIFIC PROTEIN PBS13 T-COMPLEX 11"/>
    <property type="match status" value="1"/>
</dbReference>
<comment type="similarity">
    <text evidence="1">Belongs to the TCP11 family.</text>
</comment>
<dbReference type="PANTHER" id="PTHR12832:SF11">
    <property type="entry name" value="LD23868P"/>
    <property type="match status" value="1"/>
</dbReference>